<dbReference type="InterPro" id="IPR016181">
    <property type="entry name" value="Acyl_CoA_acyltransferase"/>
</dbReference>
<evidence type="ECO:0000313" key="3">
    <source>
        <dbReference type="Proteomes" id="UP000032360"/>
    </source>
</evidence>
<protein>
    <recommendedName>
        <fullName evidence="1">N-acetyltransferase domain-containing protein</fullName>
    </recommendedName>
</protein>
<organism evidence="2 3">
    <name type="scientific">Acidithrix ferrooxidans</name>
    <dbReference type="NCBI Taxonomy" id="1280514"/>
    <lineage>
        <taxon>Bacteria</taxon>
        <taxon>Bacillati</taxon>
        <taxon>Actinomycetota</taxon>
        <taxon>Acidimicrobiia</taxon>
        <taxon>Acidimicrobiales</taxon>
        <taxon>Acidimicrobiaceae</taxon>
        <taxon>Acidithrix</taxon>
    </lineage>
</organism>
<comment type="caution">
    <text evidence="2">The sequence shown here is derived from an EMBL/GenBank/DDBJ whole genome shotgun (WGS) entry which is preliminary data.</text>
</comment>
<accession>A0A0D8HL49</accession>
<evidence type="ECO:0000259" key="1">
    <source>
        <dbReference type="Pfam" id="PF13302"/>
    </source>
</evidence>
<gene>
    <name evidence="2" type="ORF">AXFE_06850</name>
</gene>
<dbReference type="Proteomes" id="UP000032360">
    <property type="component" value="Unassembled WGS sequence"/>
</dbReference>
<feature type="domain" description="N-acetyltransferase" evidence="1">
    <location>
        <begin position="91"/>
        <end position="169"/>
    </location>
</feature>
<sequence length="204" mass="22894">MTCSANHDKVSKMTLVVPSIGRFPSYLGAVDRGWDGEKTLFRSSKDLVILAERDPNLVLAKMADRSKEGVRYNEDGSTSARAPALHRWMWDREFVGRITLRLPTVGYEELLHQIGHIGYETMEWKRGQGYATKALFLMLNVASKEGMTNVELVTKTNNIASQRVVTNNGGILIEEFNESKRLGGGKVFRWRIDLSESPSISTSD</sequence>
<dbReference type="PANTHER" id="PTHR39173:SF1">
    <property type="entry name" value="ACETYLTRANSFERASE"/>
    <property type="match status" value="1"/>
</dbReference>
<dbReference type="GO" id="GO:0016747">
    <property type="term" value="F:acyltransferase activity, transferring groups other than amino-acyl groups"/>
    <property type="evidence" value="ECO:0007669"/>
    <property type="project" value="InterPro"/>
</dbReference>
<name>A0A0D8HL49_9ACTN</name>
<keyword evidence="3" id="KW-1185">Reference proteome</keyword>
<dbReference type="Gene3D" id="3.40.630.30">
    <property type="match status" value="1"/>
</dbReference>
<dbReference type="InterPro" id="IPR000182">
    <property type="entry name" value="GNAT_dom"/>
</dbReference>
<dbReference type="AlphaFoldDB" id="A0A0D8HL49"/>
<dbReference type="EMBL" id="JXYS01000017">
    <property type="protein sequence ID" value="KJF18457.1"/>
    <property type="molecule type" value="Genomic_DNA"/>
</dbReference>
<dbReference type="PANTHER" id="PTHR39173">
    <property type="entry name" value="ACETYLTRANSFERASE"/>
    <property type="match status" value="1"/>
</dbReference>
<proteinExistence type="predicted"/>
<dbReference type="Pfam" id="PF13302">
    <property type="entry name" value="Acetyltransf_3"/>
    <property type="match status" value="1"/>
</dbReference>
<reference evidence="2 3" key="1">
    <citation type="submission" date="2015-01" db="EMBL/GenBank/DDBJ databases">
        <title>Draft genome of the acidophilic iron oxidizer Acidithrix ferrooxidans strain Py-F3.</title>
        <authorList>
            <person name="Poehlein A."/>
            <person name="Eisen S."/>
            <person name="Schloemann M."/>
            <person name="Johnson B.D."/>
            <person name="Daniel R."/>
            <person name="Muehling M."/>
        </authorList>
    </citation>
    <scope>NUCLEOTIDE SEQUENCE [LARGE SCALE GENOMIC DNA]</scope>
    <source>
        <strain evidence="2 3">Py-F3</strain>
    </source>
</reference>
<evidence type="ECO:0000313" key="2">
    <source>
        <dbReference type="EMBL" id="KJF18457.1"/>
    </source>
</evidence>
<dbReference type="SUPFAM" id="SSF55729">
    <property type="entry name" value="Acyl-CoA N-acyltransferases (Nat)"/>
    <property type="match status" value="1"/>
</dbReference>